<dbReference type="HOGENOM" id="CLU_036093_2_2_1"/>
<dbReference type="Proteomes" id="UP000027195">
    <property type="component" value="Unassembled WGS sequence"/>
</dbReference>
<dbReference type="AlphaFoldDB" id="A0A067MDX8"/>
<feature type="chain" id="PRO_5001641312" description="Macrofage activating glycoprotein" evidence="1">
    <location>
        <begin position="25"/>
        <end position="375"/>
    </location>
</feature>
<evidence type="ECO:0008006" key="4">
    <source>
        <dbReference type="Google" id="ProtNLM"/>
    </source>
</evidence>
<evidence type="ECO:0000256" key="1">
    <source>
        <dbReference type="SAM" id="SignalP"/>
    </source>
</evidence>
<evidence type="ECO:0000313" key="2">
    <source>
        <dbReference type="EMBL" id="KDQ13958.1"/>
    </source>
</evidence>
<keyword evidence="1" id="KW-0732">Signal</keyword>
<protein>
    <recommendedName>
        <fullName evidence="4">Macrofage activating glycoprotein</fullName>
    </recommendedName>
</protein>
<dbReference type="InParanoid" id="A0A067MDX8"/>
<keyword evidence="3" id="KW-1185">Reference proteome</keyword>
<organism evidence="2 3">
    <name type="scientific">Botryobasidium botryosum (strain FD-172 SS1)</name>
    <dbReference type="NCBI Taxonomy" id="930990"/>
    <lineage>
        <taxon>Eukaryota</taxon>
        <taxon>Fungi</taxon>
        <taxon>Dikarya</taxon>
        <taxon>Basidiomycota</taxon>
        <taxon>Agaricomycotina</taxon>
        <taxon>Agaricomycetes</taxon>
        <taxon>Cantharellales</taxon>
        <taxon>Botryobasidiaceae</taxon>
        <taxon>Botryobasidium</taxon>
    </lineage>
</organism>
<sequence>MVRAFALPFVVAAIIAAGFADVQAIAPLAGSAHAPKSVSQKRSAVPLVDKHFDYDNLPHKVDTEVGERGPQSGYNDCGPSTAGPGSLCQTAVVDSLADFCLWGAPVANSTVGDTEGEAVAWCTQNTHGARVIPAGAITGVQFIRTPDYVQVTGVINQTLINYNSDDTGGELDAWGADFRGNPEGGIVFTNAFASLQGRSGKHVQSPMWHSFMGSNKFCIKLCDPDRPNAAKYCEHIYDRLGCPYNAPASYADGVFETCEGTSQDFPGVYYDSNGKPQQYQQPPESAGEITTMPYEPRIPATSRCVQFASTAIYPQPTALAPTASTTPAPTAAPEHQERLHVANRSKSGATSTAISASGAVGLVLLTGTLALISML</sequence>
<evidence type="ECO:0000313" key="3">
    <source>
        <dbReference type="Proteomes" id="UP000027195"/>
    </source>
</evidence>
<proteinExistence type="predicted"/>
<name>A0A067MDX8_BOTB1</name>
<gene>
    <name evidence="2" type="ORF">BOTBODRAFT_33079</name>
</gene>
<accession>A0A067MDX8</accession>
<feature type="signal peptide" evidence="1">
    <location>
        <begin position="1"/>
        <end position="24"/>
    </location>
</feature>
<dbReference type="EMBL" id="KL198040">
    <property type="protein sequence ID" value="KDQ13958.1"/>
    <property type="molecule type" value="Genomic_DNA"/>
</dbReference>
<reference evidence="3" key="1">
    <citation type="journal article" date="2014" name="Proc. Natl. Acad. Sci. U.S.A.">
        <title>Extensive sampling of basidiomycete genomes demonstrates inadequacy of the white-rot/brown-rot paradigm for wood decay fungi.</title>
        <authorList>
            <person name="Riley R."/>
            <person name="Salamov A.A."/>
            <person name="Brown D.W."/>
            <person name="Nagy L.G."/>
            <person name="Floudas D."/>
            <person name="Held B.W."/>
            <person name="Levasseur A."/>
            <person name="Lombard V."/>
            <person name="Morin E."/>
            <person name="Otillar R."/>
            <person name="Lindquist E.A."/>
            <person name="Sun H."/>
            <person name="LaButti K.M."/>
            <person name="Schmutz J."/>
            <person name="Jabbour D."/>
            <person name="Luo H."/>
            <person name="Baker S.E."/>
            <person name="Pisabarro A.G."/>
            <person name="Walton J.D."/>
            <person name="Blanchette R.A."/>
            <person name="Henrissat B."/>
            <person name="Martin F."/>
            <person name="Cullen D."/>
            <person name="Hibbett D.S."/>
            <person name="Grigoriev I.V."/>
        </authorList>
    </citation>
    <scope>NUCLEOTIDE SEQUENCE [LARGE SCALE GENOMIC DNA]</scope>
    <source>
        <strain evidence="3">FD-172 SS1</strain>
    </source>
</reference>
<dbReference type="OrthoDB" id="2564904at2759"/>
<dbReference type="STRING" id="930990.A0A067MDX8"/>